<organism evidence="7 8">
    <name type="scientific">Serendipita vermifera MAFF 305830</name>
    <dbReference type="NCBI Taxonomy" id="933852"/>
    <lineage>
        <taxon>Eukaryota</taxon>
        <taxon>Fungi</taxon>
        <taxon>Dikarya</taxon>
        <taxon>Basidiomycota</taxon>
        <taxon>Agaricomycotina</taxon>
        <taxon>Agaricomycetes</taxon>
        <taxon>Sebacinales</taxon>
        <taxon>Serendipitaceae</taxon>
        <taxon>Serendipita</taxon>
    </lineage>
</organism>
<keyword evidence="4" id="KW-0689">Ribosomal protein</keyword>
<dbReference type="FunFam" id="2.130.10.10:FF:000018">
    <property type="entry name" value="Receptor for activated C kinase 1"/>
    <property type="match status" value="1"/>
</dbReference>
<evidence type="ECO:0000256" key="1">
    <source>
        <dbReference type="ARBA" id="ARBA00007253"/>
    </source>
</evidence>
<dbReference type="InterPro" id="IPR036322">
    <property type="entry name" value="WD40_repeat_dom_sf"/>
</dbReference>
<dbReference type="HOGENOM" id="CLU_000288_57_7_1"/>
<dbReference type="PRINTS" id="PR00320">
    <property type="entry name" value="GPROTEINBRPT"/>
</dbReference>
<sequence length="320" mass="35122">MAEQLRFAGTLTGHKGWVTAIASSSENPDMLLTASRDKTIIVWKLARDEEGSYGTPKRILHGHNHFVSDVAISSDGMYALSASWDHTLRLWDLNTGNTTRRFVGHTSDVLSVSFSADNRQIVSGSRDKTIKLWNTLGECKYDIKEEGHTEWVSCVRFSPNAMNPVIVSAGWDKVVKVWELSKCKLRTNHYGHTGYISTVAVSPDGSLAASGGKDGITMLWDLNDGKHLYSLEAGNTVHALVFSPNRYWLCAATATCVKIFDLESKSIVDELKVGAEQIDFDAAAPEKSKAEAVSLAWSADGQVLFVGYTDDICRVWSVSA</sequence>
<feature type="repeat" description="WD" evidence="6">
    <location>
        <begin position="145"/>
        <end position="188"/>
    </location>
</feature>
<keyword evidence="5" id="KW-0687">Ribonucleoprotein</keyword>
<dbReference type="GO" id="GO:0043022">
    <property type="term" value="F:ribosome binding"/>
    <property type="evidence" value="ECO:0007669"/>
    <property type="project" value="InterPro"/>
</dbReference>
<keyword evidence="8" id="KW-1185">Reference proteome</keyword>
<dbReference type="EMBL" id="KN824327">
    <property type="protein sequence ID" value="KIM24190.1"/>
    <property type="molecule type" value="Genomic_DNA"/>
</dbReference>
<feature type="repeat" description="WD" evidence="6">
    <location>
        <begin position="294"/>
        <end position="320"/>
    </location>
</feature>
<dbReference type="OrthoDB" id="7875889at2759"/>
<dbReference type="InterPro" id="IPR019775">
    <property type="entry name" value="WD40_repeat_CS"/>
</dbReference>
<evidence type="ECO:0000313" key="7">
    <source>
        <dbReference type="EMBL" id="KIM24190.1"/>
    </source>
</evidence>
<evidence type="ECO:0008006" key="9">
    <source>
        <dbReference type="Google" id="ProtNLM"/>
    </source>
</evidence>
<evidence type="ECO:0000256" key="4">
    <source>
        <dbReference type="ARBA" id="ARBA00022980"/>
    </source>
</evidence>
<protein>
    <recommendedName>
        <fullName evidence="9">Guanine nucleotide-binding protein subunit beta-like protein</fullName>
    </recommendedName>
</protein>
<comment type="similarity">
    <text evidence="1">Belongs to the WD repeat G protein beta family. Ribosomal protein RACK1 subfamily.</text>
</comment>
<dbReference type="Gene3D" id="2.130.10.10">
    <property type="entry name" value="YVTN repeat-like/Quinoprotein amine dehydrogenase"/>
    <property type="match status" value="1"/>
</dbReference>
<dbReference type="STRING" id="933852.A0A0C3AHS6"/>
<dbReference type="PROSITE" id="PS50294">
    <property type="entry name" value="WD_REPEATS_REGION"/>
    <property type="match status" value="6"/>
</dbReference>
<evidence type="ECO:0000256" key="2">
    <source>
        <dbReference type="ARBA" id="ARBA00022574"/>
    </source>
</evidence>
<dbReference type="PROSITE" id="PS00678">
    <property type="entry name" value="WD_REPEATS_1"/>
    <property type="match status" value="3"/>
</dbReference>
<feature type="repeat" description="WD" evidence="6">
    <location>
        <begin position="60"/>
        <end position="101"/>
    </location>
</feature>
<dbReference type="Proteomes" id="UP000054097">
    <property type="component" value="Unassembled WGS sequence"/>
</dbReference>
<accession>A0A0C3AHS6</accession>
<reference evidence="7 8" key="1">
    <citation type="submission" date="2014-04" db="EMBL/GenBank/DDBJ databases">
        <authorList>
            <consortium name="DOE Joint Genome Institute"/>
            <person name="Kuo A."/>
            <person name="Zuccaro A."/>
            <person name="Kohler A."/>
            <person name="Nagy L.G."/>
            <person name="Floudas D."/>
            <person name="Copeland A."/>
            <person name="Barry K.W."/>
            <person name="Cichocki N."/>
            <person name="Veneault-Fourrey C."/>
            <person name="LaButti K."/>
            <person name="Lindquist E.A."/>
            <person name="Lipzen A."/>
            <person name="Lundell T."/>
            <person name="Morin E."/>
            <person name="Murat C."/>
            <person name="Sun H."/>
            <person name="Tunlid A."/>
            <person name="Henrissat B."/>
            <person name="Grigoriev I.V."/>
            <person name="Hibbett D.S."/>
            <person name="Martin F."/>
            <person name="Nordberg H.P."/>
            <person name="Cantor M.N."/>
            <person name="Hua S.X."/>
        </authorList>
    </citation>
    <scope>NUCLEOTIDE SEQUENCE [LARGE SCALE GENOMIC DNA]</scope>
    <source>
        <strain evidence="7 8">MAFF 305830</strain>
    </source>
</reference>
<dbReference type="InterPro" id="IPR045223">
    <property type="entry name" value="RACK1-like"/>
</dbReference>
<keyword evidence="2 6" id="KW-0853">WD repeat</keyword>
<gene>
    <name evidence="7" type="ORF">M408DRAFT_331939</name>
</gene>
<feature type="repeat" description="WD" evidence="6">
    <location>
        <begin position="102"/>
        <end position="134"/>
    </location>
</feature>
<dbReference type="InterPro" id="IPR020472">
    <property type="entry name" value="WD40_PAC1"/>
</dbReference>
<evidence type="ECO:0000313" key="8">
    <source>
        <dbReference type="Proteomes" id="UP000054097"/>
    </source>
</evidence>
<dbReference type="PROSITE" id="PS50082">
    <property type="entry name" value="WD_REPEATS_2"/>
    <property type="match status" value="6"/>
</dbReference>
<dbReference type="AlphaFoldDB" id="A0A0C3AHS6"/>
<proteinExistence type="inferred from homology"/>
<dbReference type="PANTHER" id="PTHR19868">
    <property type="entry name" value="RECEPTOR FOR ACTIVATED PROTEIN KINASE C RACK1"/>
    <property type="match status" value="1"/>
</dbReference>
<dbReference type="InterPro" id="IPR001680">
    <property type="entry name" value="WD40_rpt"/>
</dbReference>
<evidence type="ECO:0000256" key="3">
    <source>
        <dbReference type="ARBA" id="ARBA00022737"/>
    </source>
</evidence>
<dbReference type="Pfam" id="PF00400">
    <property type="entry name" value="WD40"/>
    <property type="match status" value="6"/>
</dbReference>
<dbReference type="SMART" id="SM00320">
    <property type="entry name" value="WD40"/>
    <property type="match status" value="7"/>
</dbReference>
<name>A0A0C3AHS6_SERVB</name>
<dbReference type="SUPFAM" id="SSF50978">
    <property type="entry name" value="WD40 repeat-like"/>
    <property type="match status" value="1"/>
</dbReference>
<dbReference type="CDD" id="cd00200">
    <property type="entry name" value="WD40"/>
    <property type="match status" value="1"/>
</dbReference>
<dbReference type="InterPro" id="IPR015943">
    <property type="entry name" value="WD40/YVTN_repeat-like_dom_sf"/>
</dbReference>
<evidence type="ECO:0000256" key="6">
    <source>
        <dbReference type="PROSITE-ProRule" id="PRU00221"/>
    </source>
</evidence>
<keyword evidence="3" id="KW-0677">Repeat</keyword>
<dbReference type="GO" id="GO:0045182">
    <property type="term" value="F:translation regulator activity"/>
    <property type="evidence" value="ECO:0007669"/>
    <property type="project" value="InterPro"/>
</dbReference>
<reference evidence="8" key="2">
    <citation type="submission" date="2015-01" db="EMBL/GenBank/DDBJ databases">
        <title>Evolutionary Origins and Diversification of the Mycorrhizal Mutualists.</title>
        <authorList>
            <consortium name="DOE Joint Genome Institute"/>
            <consortium name="Mycorrhizal Genomics Consortium"/>
            <person name="Kohler A."/>
            <person name="Kuo A."/>
            <person name="Nagy L.G."/>
            <person name="Floudas D."/>
            <person name="Copeland A."/>
            <person name="Barry K.W."/>
            <person name="Cichocki N."/>
            <person name="Veneault-Fourrey C."/>
            <person name="LaButti K."/>
            <person name="Lindquist E.A."/>
            <person name="Lipzen A."/>
            <person name="Lundell T."/>
            <person name="Morin E."/>
            <person name="Murat C."/>
            <person name="Riley R."/>
            <person name="Ohm R."/>
            <person name="Sun H."/>
            <person name="Tunlid A."/>
            <person name="Henrissat B."/>
            <person name="Grigoriev I.V."/>
            <person name="Hibbett D.S."/>
            <person name="Martin F."/>
        </authorList>
    </citation>
    <scope>NUCLEOTIDE SEQUENCE [LARGE SCALE GENOMIC DNA]</scope>
    <source>
        <strain evidence="8">MAFF 305830</strain>
    </source>
</reference>
<dbReference type="GO" id="GO:1990904">
    <property type="term" value="C:ribonucleoprotein complex"/>
    <property type="evidence" value="ECO:0007669"/>
    <property type="project" value="UniProtKB-KW"/>
</dbReference>
<feature type="repeat" description="WD" evidence="6">
    <location>
        <begin position="189"/>
        <end position="230"/>
    </location>
</feature>
<feature type="repeat" description="WD" evidence="6">
    <location>
        <begin position="11"/>
        <end position="53"/>
    </location>
</feature>
<evidence type="ECO:0000256" key="5">
    <source>
        <dbReference type="ARBA" id="ARBA00023274"/>
    </source>
</evidence>
<dbReference type="GO" id="GO:0005840">
    <property type="term" value="C:ribosome"/>
    <property type="evidence" value="ECO:0007669"/>
    <property type="project" value="UniProtKB-KW"/>
</dbReference>